<comment type="caution">
    <text evidence="2">The sequence shown here is derived from an EMBL/GenBank/DDBJ whole genome shotgun (WGS) entry which is preliminary data.</text>
</comment>
<dbReference type="Gene3D" id="3.40.50.300">
    <property type="entry name" value="P-loop containing nucleotide triphosphate hydrolases"/>
    <property type="match status" value="1"/>
</dbReference>
<dbReference type="PIRSF" id="PIRSF009320">
    <property type="entry name" value="Nuc_binding_HP_1000"/>
    <property type="match status" value="1"/>
</dbReference>
<evidence type="ECO:0000313" key="2">
    <source>
        <dbReference type="EMBL" id="OIR11762.1"/>
    </source>
</evidence>
<gene>
    <name evidence="2" type="primary">soj_7</name>
    <name evidence="2" type="ORF">GALL_66180</name>
</gene>
<proteinExistence type="predicted"/>
<sequence>MKAILIANPKGGSGKTTLTTNIAGHLASQGHRVAILDLDRQKSATQWLANRPRSLPGIELMHSESDMNAPVDWLVIDSPAGLHGKNLEHALRLVHKVIVPIAPSAFDIQASRDFLEALHHEKTVRKGKIFVGVVGMRMDSRTRAALTLEQFLKGLDLPILAYLREAQVYVNAAFEGKTLFDLAPSLAERELEQWAYLINWMQHSEE</sequence>
<dbReference type="EC" id="3.6.-.-" evidence="2"/>
<dbReference type="PANTHER" id="PTHR13696">
    <property type="entry name" value="P-LOOP CONTAINING NUCLEOSIDE TRIPHOSPHATE HYDROLASE"/>
    <property type="match status" value="1"/>
</dbReference>
<dbReference type="InterPro" id="IPR050678">
    <property type="entry name" value="DNA_Partitioning_ATPase"/>
</dbReference>
<dbReference type="GO" id="GO:0016787">
    <property type="term" value="F:hydrolase activity"/>
    <property type="evidence" value="ECO:0007669"/>
    <property type="project" value="UniProtKB-KW"/>
</dbReference>
<keyword evidence="2" id="KW-0378">Hydrolase</keyword>
<dbReference type="InterPro" id="IPR027417">
    <property type="entry name" value="P-loop_NTPase"/>
</dbReference>
<accession>A0A1J5STB8</accession>
<dbReference type="PANTHER" id="PTHR13696:SF96">
    <property type="entry name" value="COBQ_COBB_MIND_PARA NUCLEOTIDE BINDING DOMAIN-CONTAINING PROTEIN"/>
    <property type="match status" value="1"/>
</dbReference>
<dbReference type="InterPro" id="IPR002586">
    <property type="entry name" value="CobQ/CobB/MinD/ParA_Nub-bd_dom"/>
</dbReference>
<protein>
    <submittedName>
        <fullName evidence="2">Chromosome-partitioning ATPase Soj</fullName>
        <ecNumber evidence="2">3.6.-.-</ecNumber>
    </submittedName>
</protein>
<organism evidence="2">
    <name type="scientific">mine drainage metagenome</name>
    <dbReference type="NCBI Taxonomy" id="410659"/>
    <lineage>
        <taxon>unclassified sequences</taxon>
        <taxon>metagenomes</taxon>
        <taxon>ecological metagenomes</taxon>
    </lineage>
</organism>
<dbReference type="SUPFAM" id="SSF52540">
    <property type="entry name" value="P-loop containing nucleoside triphosphate hydrolases"/>
    <property type="match status" value="1"/>
</dbReference>
<feature type="domain" description="CobQ/CobB/MinD/ParA nucleotide binding" evidence="1">
    <location>
        <begin position="4"/>
        <end position="178"/>
    </location>
</feature>
<dbReference type="AlphaFoldDB" id="A0A1J5STB8"/>
<dbReference type="CDD" id="cd02042">
    <property type="entry name" value="ParAB_family"/>
    <property type="match status" value="1"/>
</dbReference>
<reference evidence="2" key="1">
    <citation type="submission" date="2016-10" db="EMBL/GenBank/DDBJ databases">
        <title>Sequence of Gallionella enrichment culture.</title>
        <authorList>
            <person name="Poehlein A."/>
            <person name="Muehling M."/>
            <person name="Daniel R."/>
        </authorList>
    </citation>
    <scope>NUCLEOTIDE SEQUENCE</scope>
</reference>
<dbReference type="EMBL" id="MLJW01000019">
    <property type="protein sequence ID" value="OIR11762.1"/>
    <property type="molecule type" value="Genomic_DNA"/>
</dbReference>
<dbReference type="Pfam" id="PF01656">
    <property type="entry name" value="CbiA"/>
    <property type="match status" value="1"/>
</dbReference>
<evidence type="ECO:0000259" key="1">
    <source>
        <dbReference type="Pfam" id="PF01656"/>
    </source>
</evidence>
<name>A0A1J5STB8_9ZZZZ</name>